<dbReference type="InterPro" id="IPR012902">
    <property type="entry name" value="N_methyl_site"/>
</dbReference>
<sequence length="252" mass="27289">MTTGPARHDRSAGFTLVELLIALVLIAVITVLMFSGLRLGSRAWEGVETVSDRVADIRVAHNFIGRTLRQARAVELVFDGQPMLVFSGDAERIELVAPLSEHVGIPGLYVLRLTLEDAGDHPRLVLTRWLLHADVLAGGDDVPEWEPLMQASAIGDNSSPFDQDLAAGAFGRTVLLPQVAEFRLAYFGIAEGEQEPEWLDEWTDQPRLPLKVRLALSTPRQGWPESVIELAGQAVGGGRSGRSGTTFGAGGY</sequence>
<dbReference type="PROSITE" id="PS00409">
    <property type="entry name" value="PROKAR_NTER_METHYL"/>
    <property type="match status" value="1"/>
</dbReference>
<feature type="transmembrane region" description="Helical" evidence="1">
    <location>
        <begin position="12"/>
        <end position="34"/>
    </location>
</feature>
<protein>
    <submittedName>
        <fullName evidence="2">Prepilin-type N-terminal cleavage/methylation domain-containing protein</fullName>
    </submittedName>
</protein>
<dbReference type="AlphaFoldDB" id="A0A5M8FU04"/>
<dbReference type="InterPro" id="IPR045584">
    <property type="entry name" value="Pilin-like"/>
</dbReference>
<keyword evidence="1" id="KW-0812">Transmembrane</keyword>
<dbReference type="SUPFAM" id="SSF54523">
    <property type="entry name" value="Pili subunits"/>
    <property type="match status" value="1"/>
</dbReference>
<dbReference type="Proteomes" id="UP000322981">
    <property type="component" value="Unassembled WGS sequence"/>
</dbReference>
<evidence type="ECO:0000313" key="2">
    <source>
        <dbReference type="EMBL" id="KAA6187287.1"/>
    </source>
</evidence>
<accession>A0A5M8FU04</accession>
<dbReference type="RefSeq" id="WP_150089822.1">
    <property type="nucleotide sequence ID" value="NZ_VWXX01000002.1"/>
</dbReference>
<proteinExistence type="predicted"/>
<evidence type="ECO:0000313" key="3">
    <source>
        <dbReference type="Proteomes" id="UP000322981"/>
    </source>
</evidence>
<organism evidence="2 3">
    <name type="scientific">Thiohalocapsa marina</name>
    <dbReference type="NCBI Taxonomy" id="424902"/>
    <lineage>
        <taxon>Bacteria</taxon>
        <taxon>Pseudomonadati</taxon>
        <taxon>Pseudomonadota</taxon>
        <taxon>Gammaproteobacteria</taxon>
        <taxon>Chromatiales</taxon>
        <taxon>Chromatiaceae</taxon>
        <taxon>Thiohalocapsa</taxon>
    </lineage>
</organism>
<dbReference type="Pfam" id="PF07963">
    <property type="entry name" value="N_methyl"/>
    <property type="match status" value="1"/>
</dbReference>
<dbReference type="EMBL" id="VWXX01000002">
    <property type="protein sequence ID" value="KAA6187287.1"/>
    <property type="molecule type" value="Genomic_DNA"/>
</dbReference>
<keyword evidence="1" id="KW-0472">Membrane</keyword>
<dbReference type="OrthoDB" id="5568646at2"/>
<dbReference type="NCBIfam" id="TIGR02532">
    <property type="entry name" value="IV_pilin_GFxxxE"/>
    <property type="match status" value="1"/>
</dbReference>
<evidence type="ECO:0000256" key="1">
    <source>
        <dbReference type="SAM" id="Phobius"/>
    </source>
</evidence>
<gene>
    <name evidence="2" type="ORF">F2Q65_01810</name>
</gene>
<keyword evidence="3" id="KW-1185">Reference proteome</keyword>
<comment type="caution">
    <text evidence="2">The sequence shown here is derived from an EMBL/GenBank/DDBJ whole genome shotgun (WGS) entry which is preliminary data.</text>
</comment>
<keyword evidence="1" id="KW-1133">Transmembrane helix</keyword>
<name>A0A5M8FU04_9GAMM</name>
<reference evidence="2 3" key="1">
    <citation type="submission" date="2019-09" db="EMBL/GenBank/DDBJ databases">
        <title>Whole-genome sequence of the purple sulfur bacterium Thiohalocapsa marina DSM 19078.</title>
        <authorList>
            <person name="Kyndt J.A."/>
            <person name="Meyer T.E."/>
        </authorList>
    </citation>
    <scope>NUCLEOTIDE SEQUENCE [LARGE SCALE GENOMIC DNA]</scope>
    <source>
        <strain evidence="2 3">DSM 19078</strain>
    </source>
</reference>